<gene>
    <name evidence="1" type="ORF">FMOSSE_LOCUS6473</name>
</gene>
<dbReference type="EMBL" id="CAJVPP010001364">
    <property type="protein sequence ID" value="CAG8551132.1"/>
    <property type="molecule type" value="Genomic_DNA"/>
</dbReference>
<protein>
    <submittedName>
        <fullName evidence="1">13419_t:CDS:1</fullName>
    </submittedName>
</protein>
<reference evidence="1" key="1">
    <citation type="submission" date="2021-06" db="EMBL/GenBank/DDBJ databases">
        <authorList>
            <person name="Kallberg Y."/>
            <person name="Tangrot J."/>
            <person name="Rosling A."/>
        </authorList>
    </citation>
    <scope>NUCLEOTIDE SEQUENCE</scope>
    <source>
        <strain evidence="1">87-6 pot B 2015</strain>
    </source>
</reference>
<dbReference type="AlphaFoldDB" id="A0A9N9B4E5"/>
<organism evidence="1 2">
    <name type="scientific">Funneliformis mosseae</name>
    <name type="common">Endomycorrhizal fungus</name>
    <name type="synonym">Glomus mosseae</name>
    <dbReference type="NCBI Taxonomy" id="27381"/>
    <lineage>
        <taxon>Eukaryota</taxon>
        <taxon>Fungi</taxon>
        <taxon>Fungi incertae sedis</taxon>
        <taxon>Mucoromycota</taxon>
        <taxon>Glomeromycotina</taxon>
        <taxon>Glomeromycetes</taxon>
        <taxon>Glomerales</taxon>
        <taxon>Glomeraceae</taxon>
        <taxon>Funneliformis</taxon>
    </lineage>
</organism>
<dbReference type="Proteomes" id="UP000789375">
    <property type="component" value="Unassembled WGS sequence"/>
</dbReference>
<evidence type="ECO:0000313" key="2">
    <source>
        <dbReference type="Proteomes" id="UP000789375"/>
    </source>
</evidence>
<evidence type="ECO:0000313" key="1">
    <source>
        <dbReference type="EMBL" id="CAG8551132.1"/>
    </source>
</evidence>
<proteinExistence type="predicted"/>
<accession>A0A9N9B4E5</accession>
<comment type="caution">
    <text evidence="1">The sequence shown here is derived from an EMBL/GenBank/DDBJ whole genome shotgun (WGS) entry which is preliminary data.</text>
</comment>
<sequence length="52" mass="5730">MVVVLFCTRQNKLDLSGLTSNIIKDKNVLQIGILCTLVGWNEAEEADIISLP</sequence>
<name>A0A9N9B4E5_FUNMO</name>
<keyword evidence="2" id="KW-1185">Reference proteome</keyword>